<dbReference type="PANTHER" id="PTHR43674:SF16">
    <property type="entry name" value="CARBON-NITROGEN FAMILY, PUTATIVE (AFU_ORTHOLOGUE AFUA_5G02350)-RELATED"/>
    <property type="match status" value="1"/>
</dbReference>
<dbReference type="SUPFAM" id="SSF56317">
    <property type="entry name" value="Carbon-nitrogen hydrolase"/>
    <property type="match status" value="1"/>
</dbReference>
<dbReference type="EMBL" id="JACCBB010000001">
    <property type="protein sequence ID" value="NYD24740.1"/>
    <property type="molecule type" value="Genomic_DNA"/>
</dbReference>
<gene>
    <name evidence="4" type="ORF">BJ968_004280</name>
</gene>
<dbReference type="GO" id="GO:0000257">
    <property type="term" value="F:nitrilase activity"/>
    <property type="evidence" value="ECO:0007669"/>
    <property type="project" value="UniProtKB-EC"/>
</dbReference>
<proteinExistence type="predicted"/>
<feature type="region of interest" description="Disordered" evidence="2">
    <location>
        <begin position="51"/>
        <end position="73"/>
    </location>
</feature>
<dbReference type="RefSeq" id="WP_179755341.1">
    <property type="nucleotide sequence ID" value="NZ_BAAAGN010000013.1"/>
</dbReference>
<dbReference type="Pfam" id="PF00795">
    <property type="entry name" value="CN_hydrolase"/>
    <property type="match status" value="1"/>
</dbReference>
<keyword evidence="5" id="KW-1185">Reference proteome</keyword>
<evidence type="ECO:0000313" key="4">
    <source>
        <dbReference type="EMBL" id="NYD24740.1"/>
    </source>
</evidence>
<dbReference type="GO" id="GO:0016811">
    <property type="term" value="F:hydrolase activity, acting on carbon-nitrogen (but not peptide) bonds, in linear amides"/>
    <property type="evidence" value="ECO:0007669"/>
    <property type="project" value="TreeGrafter"/>
</dbReference>
<evidence type="ECO:0000256" key="1">
    <source>
        <dbReference type="ARBA" id="ARBA00022801"/>
    </source>
</evidence>
<dbReference type="Proteomes" id="UP000521922">
    <property type="component" value="Unassembled WGS sequence"/>
</dbReference>
<feature type="domain" description="CN hydrolase" evidence="3">
    <location>
        <begin position="2"/>
        <end position="260"/>
    </location>
</feature>
<dbReference type="AlphaFoldDB" id="A0A7Y9J324"/>
<evidence type="ECO:0000259" key="3">
    <source>
        <dbReference type="PROSITE" id="PS50263"/>
    </source>
</evidence>
<dbReference type="CDD" id="cd07197">
    <property type="entry name" value="nitrilase"/>
    <property type="match status" value="1"/>
</dbReference>
<protein>
    <submittedName>
        <fullName evidence="4">Nitrilase</fullName>
        <ecNumber evidence="4">3.5.5.1</ecNumber>
    </submittedName>
</protein>
<dbReference type="InterPro" id="IPR003010">
    <property type="entry name" value="C-N_Hydrolase"/>
</dbReference>
<dbReference type="InterPro" id="IPR050345">
    <property type="entry name" value="Aliph_Amidase/BUP"/>
</dbReference>
<dbReference type="InterPro" id="IPR036526">
    <property type="entry name" value="C-N_Hydrolase_sf"/>
</dbReference>
<dbReference type="EC" id="3.5.5.1" evidence="4"/>
<evidence type="ECO:0000313" key="5">
    <source>
        <dbReference type="Proteomes" id="UP000521922"/>
    </source>
</evidence>
<sequence length="292" mass="30667">MTRLAAAAENFGRDLDTAYATIERLLAESRGAQLLALPEACLGGYLSSLGSSEDRGTTGSRRARPGPPPLRLDGPELRRVAELAGDTVVVLGLCEDGGDDLGGDLYNTAVVLTGDGILGVHRKVHQPLGENLSYAAGSVFEAFDTPVGRIGLQICYDKAFPEAARAAALDGAEIVVSISAWPGSRTASSADLAQDRWKKRFDLYDQARALENQVVWVAANQAGTFGSLRFVGSAKVVGPGGEVLAGTGVEAGLAVADVDVAAELAAARRSMFNLRDRRPDTYDALVREPARA</sequence>
<reference evidence="4 5" key="1">
    <citation type="submission" date="2020-07" db="EMBL/GenBank/DDBJ databases">
        <title>Sequencing the genomes of 1000 actinobacteria strains.</title>
        <authorList>
            <person name="Klenk H.-P."/>
        </authorList>
    </citation>
    <scope>NUCLEOTIDE SEQUENCE [LARGE SCALE GENOMIC DNA]</scope>
    <source>
        <strain evidence="4 5">DSM 7487</strain>
    </source>
</reference>
<dbReference type="PROSITE" id="PS50263">
    <property type="entry name" value="CN_HYDROLASE"/>
    <property type="match status" value="1"/>
</dbReference>
<accession>A0A7Y9J324</accession>
<dbReference type="PANTHER" id="PTHR43674">
    <property type="entry name" value="NITRILASE C965.09-RELATED"/>
    <property type="match status" value="1"/>
</dbReference>
<comment type="caution">
    <text evidence="4">The sequence shown here is derived from an EMBL/GenBank/DDBJ whole genome shotgun (WGS) entry which is preliminary data.</text>
</comment>
<keyword evidence="1 4" id="KW-0378">Hydrolase</keyword>
<name>A0A7Y9J324_9ACTN</name>
<dbReference type="Gene3D" id="3.60.110.10">
    <property type="entry name" value="Carbon-nitrogen hydrolase"/>
    <property type="match status" value="1"/>
</dbReference>
<evidence type="ECO:0000256" key="2">
    <source>
        <dbReference type="SAM" id="MobiDB-lite"/>
    </source>
</evidence>
<organism evidence="4 5">
    <name type="scientific">Kineococcus aurantiacus</name>
    <dbReference type="NCBI Taxonomy" id="37633"/>
    <lineage>
        <taxon>Bacteria</taxon>
        <taxon>Bacillati</taxon>
        <taxon>Actinomycetota</taxon>
        <taxon>Actinomycetes</taxon>
        <taxon>Kineosporiales</taxon>
        <taxon>Kineosporiaceae</taxon>
        <taxon>Kineococcus</taxon>
    </lineage>
</organism>